<dbReference type="AlphaFoldDB" id="A0A094QYP2"/>
<dbReference type="EMBL" id="CAEZVI010000007">
    <property type="protein sequence ID" value="CAB4622427.1"/>
    <property type="molecule type" value="Genomic_DNA"/>
</dbReference>
<accession>A0A094QYP2</accession>
<reference evidence="1" key="2">
    <citation type="submission" date="2020-05" db="EMBL/GenBank/DDBJ databases">
        <authorList>
            <person name="Chiriac C."/>
            <person name="Salcher M."/>
            <person name="Ghai R."/>
            <person name="Kavagutti S V."/>
        </authorList>
    </citation>
    <scope>NUCLEOTIDE SEQUENCE</scope>
</reference>
<evidence type="ECO:0000313" key="1">
    <source>
        <dbReference type="EMBL" id="CAB4622427.1"/>
    </source>
</evidence>
<gene>
    <name evidence="2" type="ORF">GM50_4300</name>
    <name evidence="1" type="ORF">UFOPK1981_00162</name>
</gene>
<dbReference type="EMBL" id="JNSK01000009">
    <property type="protein sequence ID" value="KGA19701.1"/>
    <property type="molecule type" value="Genomic_DNA"/>
</dbReference>
<evidence type="ECO:0000313" key="2">
    <source>
        <dbReference type="EMBL" id="KGA19701.1"/>
    </source>
</evidence>
<name>A0A094QYP2_9ZZZZ</name>
<sequence length="65" mass="7320">MTIKKVKYDIVLGNPTAEDAAAIEFAMSHHKHEDLKPVVKRSVWARPVLRTALPQHIKFGSGRNN</sequence>
<organism evidence="2">
    <name type="scientific">freshwater metagenome</name>
    <dbReference type="NCBI Taxonomy" id="449393"/>
    <lineage>
        <taxon>unclassified sequences</taxon>
        <taxon>metagenomes</taxon>
        <taxon>ecological metagenomes</taxon>
    </lineage>
</organism>
<protein>
    <submittedName>
        <fullName evidence="1">Unannotated protein</fullName>
    </submittedName>
</protein>
<reference evidence="2" key="1">
    <citation type="submission" date="2014-05" db="EMBL/GenBank/DDBJ databases">
        <title>Key roles for freshwater Actinobacteria revealed by deep metagenomic sequencing.</title>
        <authorList>
            <person name="Ghai R."/>
            <person name="Mizuno C.M."/>
            <person name="Picazo A."/>
            <person name="Camacho A."/>
            <person name="Rodriguez-Valera F."/>
        </authorList>
    </citation>
    <scope>NUCLEOTIDE SEQUENCE</scope>
</reference>
<proteinExistence type="predicted"/>